<feature type="region of interest" description="Disordered" evidence="1">
    <location>
        <begin position="417"/>
        <end position="445"/>
    </location>
</feature>
<keyword evidence="4" id="KW-1185">Reference proteome</keyword>
<comment type="caution">
    <text evidence="3">The sequence shown here is derived from an EMBL/GenBank/DDBJ whole genome shotgun (WGS) entry which is preliminary data.</text>
</comment>
<dbReference type="Pfam" id="PF11274">
    <property type="entry name" value="DUF3074"/>
    <property type="match status" value="1"/>
</dbReference>
<dbReference type="Gene3D" id="3.30.530.20">
    <property type="match status" value="1"/>
</dbReference>
<dbReference type="Proteomes" id="UP001629113">
    <property type="component" value="Unassembled WGS sequence"/>
</dbReference>
<feature type="compositionally biased region" description="Acidic residues" evidence="1">
    <location>
        <begin position="377"/>
        <end position="386"/>
    </location>
</feature>
<feature type="region of interest" description="Disordered" evidence="1">
    <location>
        <begin position="473"/>
        <end position="502"/>
    </location>
</feature>
<evidence type="ECO:0000259" key="2">
    <source>
        <dbReference type="Pfam" id="PF11274"/>
    </source>
</evidence>
<feature type="region of interest" description="Disordered" evidence="1">
    <location>
        <begin position="518"/>
        <end position="591"/>
    </location>
</feature>
<feature type="domain" description="DUF3074" evidence="2">
    <location>
        <begin position="122"/>
        <end position="370"/>
    </location>
</feature>
<evidence type="ECO:0000256" key="1">
    <source>
        <dbReference type="SAM" id="MobiDB-lite"/>
    </source>
</evidence>
<feature type="region of interest" description="Disordered" evidence="1">
    <location>
        <begin position="259"/>
        <end position="333"/>
    </location>
</feature>
<evidence type="ECO:0000313" key="3">
    <source>
        <dbReference type="EMBL" id="KAL3428429.1"/>
    </source>
</evidence>
<gene>
    <name evidence="3" type="ORF">PVAG01_01938</name>
</gene>
<sequence length="762" mass="82113">MAALHDALKTLGPTDYNDVPVSSLDVLKPFLADTFSDGQLIVDSVPLPPAAGNPVSSEGRDGTFSSASRASDIIPSSARTPPPPPDVEALQKEWKPVKLNAKDNPLGMSVYKAAGKDGRGAWFARRSVHEGLGFTKWKRSLEKEFPESTRVQGAPGAGNVRGIGGERRVEVKNIPGVGKLEVYHLSAQFPGPTAPRDFVTLLVTSDQALTQQSGSDEEVPRHYMVISKPCSHPDAPPKDGFIRGQYESVEFIREIPLKKPTKSASATNLSNGNGHVEQNGLEPGSTGSSGVSRADSRARGKTISYAGSRGSEAKGERFDTPREDDESEQNPVEWIMITRSDPGGSVPRFMIERGTPSAIVSDASKFLDWACGKDMDDLQPEDEDSVAPEQQTADEGVQHPRHERHSLDYNAESHLAGLDGSTEKSKSSSPGAPLPQPPETVATNGGGLYGMVTGAAGAAGAMIAAHTPAMISSHLPGGTAQPTPESDIAASPRRDSLSSIASTSSVGSFTSALTHTHLSHQPTNDAGSVRTNSESVTRSRASSHQEKELQKLEDKKRKLDEKLNKSREKELNRKSDDTVKEDEAIKKAEERHERELAKLEAKKEKELAKLEAKRRKEELKAEERRRKSQEKDDRVRMARELDEVHAEVALLRKEKDILRSQVGDLQAENTALAARLGRLGVQGDQVLREVRAEVDKAGRFRASSIKGMGLVRSSSFKSVAAVSTASSADKEKMPALDPQSSGPGAAVGEREQHPQQIPISSS</sequence>
<feature type="region of interest" description="Disordered" evidence="1">
    <location>
        <begin position="48"/>
        <end position="88"/>
    </location>
</feature>
<feature type="compositionally biased region" description="Basic and acidic residues" evidence="1">
    <location>
        <begin position="311"/>
        <end position="321"/>
    </location>
</feature>
<feature type="region of interest" description="Disordered" evidence="1">
    <location>
        <begin position="721"/>
        <end position="762"/>
    </location>
</feature>
<protein>
    <submittedName>
        <fullName evidence="3">Reticulocyte-binding protein 2 like protein a</fullName>
    </submittedName>
</protein>
<feature type="compositionally biased region" description="Polar residues" evidence="1">
    <location>
        <begin position="518"/>
        <end position="542"/>
    </location>
</feature>
<dbReference type="InterPro" id="IPR023393">
    <property type="entry name" value="START-like_dom_sf"/>
</dbReference>
<accession>A0ABR4PYG0</accession>
<dbReference type="PANTHER" id="PTHR19308">
    <property type="entry name" value="PHOSPHATIDYLCHOLINE TRANSFER PROTEIN"/>
    <property type="match status" value="1"/>
</dbReference>
<evidence type="ECO:0000313" key="4">
    <source>
        <dbReference type="Proteomes" id="UP001629113"/>
    </source>
</evidence>
<dbReference type="InterPro" id="IPR051213">
    <property type="entry name" value="START_lipid_transfer"/>
</dbReference>
<name>A0ABR4PYG0_9HELO</name>
<feature type="region of interest" description="Disordered" evidence="1">
    <location>
        <begin position="373"/>
        <end position="402"/>
    </location>
</feature>
<proteinExistence type="predicted"/>
<dbReference type="PANTHER" id="PTHR19308:SF14">
    <property type="entry name" value="START DOMAIN-CONTAINING PROTEIN"/>
    <property type="match status" value="1"/>
</dbReference>
<reference evidence="3 4" key="1">
    <citation type="submission" date="2024-06" db="EMBL/GenBank/DDBJ databases">
        <title>Complete genome of Phlyctema vagabunda strain 19-DSS-EL-015.</title>
        <authorList>
            <person name="Fiorenzani C."/>
        </authorList>
    </citation>
    <scope>NUCLEOTIDE SEQUENCE [LARGE SCALE GENOMIC DNA]</scope>
    <source>
        <strain evidence="3 4">19-DSS-EL-015</strain>
    </source>
</reference>
<dbReference type="InterPro" id="IPR024500">
    <property type="entry name" value="DUF3074"/>
</dbReference>
<dbReference type="EMBL" id="JBFCZG010000001">
    <property type="protein sequence ID" value="KAL3428429.1"/>
    <property type="molecule type" value="Genomic_DNA"/>
</dbReference>
<feature type="compositionally biased region" description="Basic and acidic residues" evidence="1">
    <location>
        <begin position="543"/>
        <end position="591"/>
    </location>
</feature>
<feature type="compositionally biased region" description="Polar residues" evidence="1">
    <location>
        <begin position="262"/>
        <end position="273"/>
    </location>
</feature>
<feature type="region of interest" description="Disordered" evidence="1">
    <location>
        <begin position="612"/>
        <end position="636"/>
    </location>
</feature>
<organism evidence="3 4">
    <name type="scientific">Phlyctema vagabunda</name>
    <dbReference type="NCBI Taxonomy" id="108571"/>
    <lineage>
        <taxon>Eukaryota</taxon>
        <taxon>Fungi</taxon>
        <taxon>Dikarya</taxon>
        <taxon>Ascomycota</taxon>
        <taxon>Pezizomycotina</taxon>
        <taxon>Leotiomycetes</taxon>
        <taxon>Helotiales</taxon>
        <taxon>Dermateaceae</taxon>
        <taxon>Phlyctema</taxon>
    </lineage>
</organism>
<dbReference type="SUPFAM" id="SSF55961">
    <property type="entry name" value="Bet v1-like"/>
    <property type="match status" value="1"/>
</dbReference>